<dbReference type="GO" id="GO:0005324">
    <property type="term" value="F:long-chain fatty acid transmembrane transporter activity"/>
    <property type="evidence" value="ECO:0007669"/>
    <property type="project" value="TreeGrafter"/>
</dbReference>
<dbReference type="GO" id="GO:0005524">
    <property type="term" value="F:ATP binding"/>
    <property type="evidence" value="ECO:0007669"/>
    <property type="project" value="UniProtKB-KW"/>
</dbReference>
<keyword evidence="3" id="KW-0547">Nucleotide-binding</keyword>
<dbReference type="GO" id="GO:0004467">
    <property type="term" value="F:long-chain fatty acid-CoA ligase activity"/>
    <property type="evidence" value="ECO:0007669"/>
    <property type="project" value="TreeGrafter"/>
</dbReference>
<dbReference type="Gene3D" id="3.30.300.30">
    <property type="match status" value="1"/>
</dbReference>
<proteinExistence type="inferred from homology"/>
<evidence type="ECO:0000259" key="5">
    <source>
        <dbReference type="Pfam" id="PF00501"/>
    </source>
</evidence>
<dbReference type="HOGENOM" id="CLU_000022_46_3_1"/>
<evidence type="ECO:0000256" key="4">
    <source>
        <dbReference type="ARBA" id="ARBA00022840"/>
    </source>
</evidence>
<dbReference type="InterPro" id="IPR000873">
    <property type="entry name" value="AMP-dep_synth/lig_dom"/>
</dbReference>
<evidence type="ECO:0000256" key="2">
    <source>
        <dbReference type="ARBA" id="ARBA00022598"/>
    </source>
</evidence>
<dbReference type="Gene3D" id="3.40.50.12780">
    <property type="entry name" value="N-terminal domain of ligase-like"/>
    <property type="match status" value="1"/>
</dbReference>
<feature type="domain" description="AMP-dependent synthetase/ligase" evidence="5">
    <location>
        <begin position="78"/>
        <end position="402"/>
    </location>
</feature>
<reference evidence="6" key="1">
    <citation type="submission" date="2015-01" db="EMBL/GenBank/DDBJ databases">
        <title>The Genome Sequence of Cladophialophora bantiana CBS 173.52.</title>
        <authorList>
            <consortium name="The Broad Institute Genomics Platform"/>
            <person name="Cuomo C."/>
            <person name="de Hoog S."/>
            <person name="Gorbushina A."/>
            <person name="Stielow B."/>
            <person name="Teixiera M."/>
            <person name="Abouelleil A."/>
            <person name="Chapman S.B."/>
            <person name="Priest M."/>
            <person name="Young S.K."/>
            <person name="Wortman J."/>
            <person name="Nusbaum C."/>
            <person name="Birren B."/>
        </authorList>
    </citation>
    <scope>NUCLEOTIDE SEQUENCE [LARGE SCALE GENOMIC DNA]</scope>
    <source>
        <strain evidence="6">CBS 173.52</strain>
    </source>
</reference>
<keyword evidence="4" id="KW-0067">ATP-binding</keyword>
<evidence type="ECO:0000256" key="3">
    <source>
        <dbReference type="ARBA" id="ARBA00022741"/>
    </source>
</evidence>
<dbReference type="AlphaFoldDB" id="A0A0D2F856"/>
<comment type="similarity">
    <text evidence="1">Belongs to the ATP-dependent AMP-binding enzyme family.</text>
</comment>
<protein>
    <recommendedName>
        <fullName evidence="5">AMP-dependent synthetase/ligase domain-containing protein</fullName>
    </recommendedName>
</protein>
<evidence type="ECO:0000313" key="7">
    <source>
        <dbReference type="Proteomes" id="UP000053789"/>
    </source>
</evidence>
<dbReference type="PANTHER" id="PTHR43107">
    <property type="entry name" value="LONG-CHAIN FATTY ACID TRANSPORT PROTEIN"/>
    <property type="match status" value="1"/>
</dbReference>
<dbReference type="Proteomes" id="UP000053789">
    <property type="component" value="Unassembled WGS sequence"/>
</dbReference>
<dbReference type="Pfam" id="PF00501">
    <property type="entry name" value="AMP-binding"/>
    <property type="match status" value="1"/>
</dbReference>
<dbReference type="GO" id="GO:0044539">
    <property type="term" value="P:long-chain fatty acid import into cell"/>
    <property type="evidence" value="ECO:0007669"/>
    <property type="project" value="TreeGrafter"/>
</dbReference>
<dbReference type="InterPro" id="IPR042099">
    <property type="entry name" value="ANL_N_sf"/>
</dbReference>
<dbReference type="GO" id="GO:0009898">
    <property type="term" value="C:cytoplasmic side of plasma membrane"/>
    <property type="evidence" value="ECO:0007669"/>
    <property type="project" value="TreeGrafter"/>
</dbReference>
<dbReference type="GO" id="GO:0005777">
    <property type="term" value="C:peroxisome"/>
    <property type="evidence" value="ECO:0007669"/>
    <property type="project" value="TreeGrafter"/>
</dbReference>
<evidence type="ECO:0000313" key="6">
    <source>
        <dbReference type="EMBL" id="KIW98266.1"/>
    </source>
</evidence>
<dbReference type="GeneID" id="27694778"/>
<dbReference type="RefSeq" id="XP_016624935.1">
    <property type="nucleotide sequence ID" value="XM_016759607.1"/>
</dbReference>
<dbReference type="SUPFAM" id="SSF56801">
    <property type="entry name" value="Acetyl-CoA synthetase-like"/>
    <property type="match status" value="1"/>
</dbReference>
<name>A0A0D2F856_CLAB1</name>
<dbReference type="OrthoDB" id="10253869at2759"/>
<gene>
    <name evidence="6" type="ORF">Z519_01850</name>
</gene>
<organism evidence="6 7">
    <name type="scientific">Cladophialophora bantiana (strain ATCC 10958 / CBS 173.52 / CDC B-1940 / NIH 8579)</name>
    <name type="common">Xylohypha bantiana</name>
    <dbReference type="NCBI Taxonomy" id="1442370"/>
    <lineage>
        <taxon>Eukaryota</taxon>
        <taxon>Fungi</taxon>
        <taxon>Dikarya</taxon>
        <taxon>Ascomycota</taxon>
        <taxon>Pezizomycotina</taxon>
        <taxon>Eurotiomycetes</taxon>
        <taxon>Chaetothyriomycetidae</taxon>
        <taxon>Chaetothyriales</taxon>
        <taxon>Herpotrichiellaceae</taxon>
        <taxon>Cladophialophora</taxon>
    </lineage>
</organism>
<dbReference type="VEuPathDB" id="FungiDB:Z519_01850"/>
<dbReference type="GO" id="GO:0005811">
    <property type="term" value="C:lipid droplet"/>
    <property type="evidence" value="ECO:0007669"/>
    <property type="project" value="TreeGrafter"/>
</dbReference>
<dbReference type="PROSITE" id="PS00455">
    <property type="entry name" value="AMP_BINDING"/>
    <property type="match status" value="1"/>
</dbReference>
<accession>A0A0D2F856</accession>
<keyword evidence="2" id="KW-0436">Ligase</keyword>
<dbReference type="InterPro" id="IPR020845">
    <property type="entry name" value="AMP-binding_CS"/>
</dbReference>
<keyword evidence="7" id="KW-1185">Reference proteome</keyword>
<evidence type="ECO:0000256" key="1">
    <source>
        <dbReference type="ARBA" id="ARBA00006432"/>
    </source>
</evidence>
<sequence length="684" mass="76242">MESVMKSAAAAVLPASAAAIAAAGFWLDFKFYIRLDIAQIQCLKANRTFYQNLCKVHGESDWSFYHTLHSTRGKNDYDEAFFFEARSWTYAELRGEIGRLAEALQALGIRNRTVVAMYVNNSPDFMFAWWALYKIGAIPPPVNTSITREPLKHCLRVSEAEFLITTSELFDAAATSLDTAGIDYGTYDTVSQSLPALHNNTLKHQRLQPVTPQSADWPSESRPVVRAEDTSQYLFTSGTTGPPKASVWPAAYSMMACGSLRWPLMFQKPRRFYISTPMFHGGAAFAVLPSTLATSGTVILARKFSVSNFWKDLRRSRANAMFYIGEMIRFLVRAPIDPHHPDEKSSHSLEPIYGLGLNAPVIRAFRERFGVPWIVEYYGSSEGTTSIAHGTLHDADKGVGKVACWGPFMRSQYFGQDAFYIIKVDLETGEVRRDPKTGFCRQCAFDEVGEAITRIAPPLQRTHDYVGEDGEEATEKKLLRNVFRNGDLFFRMGDALSLDRNGHVTFCDRLGDTFRAKGHNISTAEVEAAFLHHPYIRSANVYSIPMNKYGYEGQLGCAAITLIQGQTKDSAALESLEALEGWFIKEGGIPPYAVPRFLRVMPTLATDAADLNGSEDLTGERVSTIMKKLKTGLRAEALDLDPPGRDKLFWIEREGSGFVSLDVLADIWNSSEPEKVDTQEGHEA</sequence>
<dbReference type="EMBL" id="KN846981">
    <property type="protein sequence ID" value="KIW98266.1"/>
    <property type="molecule type" value="Genomic_DNA"/>
</dbReference>
<dbReference type="InterPro" id="IPR045851">
    <property type="entry name" value="AMP-bd_C_sf"/>
</dbReference>
<dbReference type="PANTHER" id="PTHR43107:SF15">
    <property type="entry name" value="FATTY ACID TRANSPORT PROTEIN 3, ISOFORM A"/>
    <property type="match status" value="1"/>
</dbReference>